<dbReference type="AlphaFoldDB" id="A0A8T2JVC7"/>
<dbReference type="EMBL" id="JAACNH010000003">
    <property type="protein sequence ID" value="KAG8447350.1"/>
    <property type="molecule type" value="Genomic_DNA"/>
</dbReference>
<dbReference type="PANTHER" id="PTHR13345">
    <property type="entry name" value="MEDIATOR OF RNA POLYMERASE II TRANSCRIPTION SUBUNIT 10"/>
    <property type="match status" value="1"/>
</dbReference>
<dbReference type="PRINTS" id="PR01502">
    <property type="entry name" value="UXTPROTEIN"/>
</dbReference>
<dbReference type="GO" id="GO:0000122">
    <property type="term" value="P:negative regulation of transcription by RNA polymerase II"/>
    <property type="evidence" value="ECO:0007669"/>
    <property type="project" value="InterPro"/>
</dbReference>
<dbReference type="GO" id="GO:0016592">
    <property type="term" value="C:mediator complex"/>
    <property type="evidence" value="ECO:0007669"/>
    <property type="project" value="TreeGrafter"/>
</dbReference>
<dbReference type="InterPro" id="IPR009053">
    <property type="entry name" value="Prefoldin"/>
</dbReference>
<name>A0A8T2JVC7_9PIPI</name>
<dbReference type="GO" id="GO:0003714">
    <property type="term" value="F:transcription corepressor activity"/>
    <property type="evidence" value="ECO:0007669"/>
    <property type="project" value="InterPro"/>
</dbReference>
<gene>
    <name evidence="2" type="ORF">GDO86_014711</name>
</gene>
<dbReference type="Proteomes" id="UP000812440">
    <property type="component" value="Chromosome 8_10"/>
</dbReference>
<accession>A0A8T2JVC7</accession>
<organism evidence="2 3">
    <name type="scientific">Hymenochirus boettgeri</name>
    <name type="common">Congo dwarf clawed frog</name>
    <dbReference type="NCBI Taxonomy" id="247094"/>
    <lineage>
        <taxon>Eukaryota</taxon>
        <taxon>Metazoa</taxon>
        <taxon>Chordata</taxon>
        <taxon>Craniata</taxon>
        <taxon>Vertebrata</taxon>
        <taxon>Euteleostomi</taxon>
        <taxon>Amphibia</taxon>
        <taxon>Batrachia</taxon>
        <taxon>Anura</taxon>
        <taxon>Pipoidea</taxon>
        <taxon>Pipidae</taxon>
        <taxon>Pipinae</taxon>
        <taxon>Hymenochirus</taxon>
    </lineage>
</organism>
<dbReference type="InterPro" id="IPR004127">
    <property type="entry name" value="Prefoldin_subunit_alpha"/>
</dbReference>
<comment type="similarity">
    <text evidence="1">Belongs to the UXT family.</text>
</comment>
<protein>
    <recommendedName>
        <fullName evidence="4">Protein UXT</fullName>
    </recommendedName>
</protein>
<evidence type="ECO:0000313" key="2">
    <source>
        <dbReference type="EMBL" id="KAG8447350.1"/>
    </source>
</evidence>
<comment type="caution">
    <text evidence="2">The sequence shown here is derived from an EMBL/GenBank/DDBJ whole genome shotgun (WGS) entry which is preliminary data.</text>
</comment>
<evidence type="ECO:0000313" key="3">
    <source>
        <dbReference type="Proteomes" id="UP000812440"/>
    </source>
</evidence>
<dbReference type="GO" id="GO:0045944">
    <property type="term" value="P:positive regulation of transcription by RNA polymerase II"/>
    <property type="evidence" value="ECO:0007669"/>
    <property type="project" value="TreeGrafter"/>
</dbReference>
<reference evidence="2" key="1">
    <citation type="thesis" date="2020" institute="ProQuest LLC" country="789 East Eisenhower Parkway, Ann Arbor, MI, USA">
        <title>Comparative Genomics and Chromosome Evolution.</title>
        <authorList>
            <person name="Mudd A.B."/>
        </authorList>
    </citation>
    <scope>NUCLEOTIDE SEQUENCE</scope>
    <source>
        <strain evidence="2">Female2</strain>
        <tissue evidence="2">Blood</tissue>
    </source>
</reference>
<evidence type="ECO:0000256" key="1">
    <source>
        <dbReference type="ARBA" id="ARBA00007666"/>
    </source>
</evidence>
<dbReference type="InterPro" id="IPR003994">
    <property type="entry name" value="UXT"/>
</dbReference>
<dbReference type="OrthoDB" id="433124at2759"/>
<dbReference type="Pfam" id="PF02996">
    <property type="entry name" value="Prefoldin"/>
    <property type="match status" value="1"/>
</dbReference>
<dbReference type="PANTHER" id="PTHR13345:SF9">
    <property type="entry name" value="PROTEIN UXT"/>
    <property type="match status" value="1"/>
</dbReference>
<evidence type="ECO:0008006" key="4">
    <source>
        <dbReference type="Google" id="ProtNLM"/>
    </source>
</evidence>
<dbReference type="Gene3D" id="1.10.287.370">
    <property type="match status" value="1"/>
</dbReference>
<dbReference type="CDD" id="cd23158">
    <property type="entry name" value="Prefoldin_UXT"/>
    <property type="match status" value="1"/>
</dbReference>
<proteinExistence type="inferred from homology"/>
<keyword evidence="3" id="KW-1185">Reference proteome</keyword>
<sequence>MYSVLVGSKTTQSTLCPCRRVLENRDAVYEKISQYLQLKNVIVKLQEMPSETLHTQVDLGCNFYVNSEVPDSSKIFLALGFGFFAELTLEEAVKFIDKKSKMLSQIVENLSRDAANIKAHIRLVLEGLRELQDLPDHDT</sequence>
<dbReference type="SUPFAM" id="SSF46579">
    <property type="entry name" value="Prefoldin"/>
    <property type="match status" value="1"/>
</dbReference>